<dbReference type="InterPro" id="IPR006379">
    <property type="entry name" value="HAD-SF_hydro_IIB"/>
</dbReference>
<keyword evidence="1" id="KW-0479">Metal-binding</keyword>
<dbReference type="KEGG" id="dda:Dd703_0120"/>
<dbReference type="AlphaFoldDB" id="C6C6M0"/>
<dbReference type="PROSITE" id="PS01229">
    <property type="entry name" value="COF_2"/>
    <property type="match status" value="1"/>
</dbReference>
<dbReference type="InterPro" id="IPR036412">
    <property type="entry name" value="HAD-like_sf"/>
</dbReference>
<proteinExistence type="predicted"/>
<dbReference type="SUPFAM" id="SSF56784">
    <property type="entry name" value="HAD-like"/>
    <property type="match status" value="1"/>
</dbReference>
<evidence type="ECO:0000256" key="1">
    <source>
        <dbReference type="ARBA" id="ARBA00022723"/>
    </source>
</evidence>
<dbReference type="PRINTS" id="PR00119">
    <property type="entry name" value="CATATPASE"/>
</dbReference>
<dbReference type="InterPro" id="IPR000150">
    <property type="entry name" value="Cof"/>
</dbReference>
<dbReference type="Proteomes" id="UP000002734">
    <property type="component" value="Chromosome"/>
</dbReference>
<dbReference type="RefSeq" id="WP_012763762.1">
    <property type="nucleotide sequence ID" value="NC_012880.1"/>
</dbReference>
<gene>
    <name evidence="3" type="ordered locus">Dd703_0120</name>
</gene>
<dbReference type="GO" id="GO:0005829">
    <property type="term" value="C:cytosol"/>
    <property type="evidence" value="ECO:0007669"/>
    <property type="project" value="TreeGrafter"/>
</dbReference>
<dbReference type="EMBL" id="CP001654">
    <property type="protein sequence ID" value="ACS83939.1"/>
    <property type="molecule type" value="Genomic_DNA"/>
</dbReference>
<accession>C6C6M0</accession>
<dbReference type="eggNOG" id="COG0561">
    <property type="taxonomic scope" value="Bacteria"/>
</dbReference>
<dbReference type="SFLD" id="SFLDG01140">
    <property type="entry name" value="C2.B:_Phosphomannomutase_and_P"/>
    <property type="match status" value="1"/>
</dbReference>
<dbReference type="InterPro" id="IPR023214">
    <property type="entry name" value="HAD_sf"/>
</dbReference>
<dbReference type="NCBIfam" id="TIGR00099">
    <property type="entry name" value="Cof-subfamily"/>
    <property type="match status" value="1"/>
</dbReference>
<dbReference type="Pfam" id="PF08282">
    <property type="entry name" value="Hydrolase_3"/>
    <property type="match status" value="1"/>
</dbReference>
<evidence type="ECO:0000256" key="2">
    <source>
        <dbReference type="ARBA" id="ARBA00022801"/>
    </source>
</evidence>
<organism evidence="3 4">
    <name type="scientific">Musicola paradisiaca (strain Ech703)</name>
    <name type="common">Dickeya paradisiaca</name>
    <name type="synonym">Dickeya dadantii</name>
    <dbReference type="NCBI Taxonomy" id="579405"/>
    <lineage>
        <taxon>Bacteria</taxon>
        <taxon>Pseudomonadati</taxon>
        <taxon>Pseudomonadota</taxon>
        <taxon>Gammaproteobacteria</taxon>
        <taxon>Enterobacterales</taxon>
        <taxon>Pectobacteriaceae</taxon>
        <taxon>Musicola</taxon>
    </lineage>
</organism>
<keyword evidence="4" id="KW-1185">Reference proteome</keyword>
<dbReference type="HOGENOM" id="CLU_044146_1_0_6"/>
<evidence type="ECO:0000313" key="3">
    <source>
        <dbReference type="EMBL" id="ACS83939.1"/>
    </source>
</evidence>
<dbReference type="PANTHER" id="PTHR10000:SF58">
    <property type="entry name" value="PYRIDOXAL PHOSPHATE PHOSPHATASE YBHA"/>
    <property type="match status" value="1"/>
</dbReference>
<dbReference type="NCBIfam" id="TIGR01484">
    <property type="entry name" value="HAD-SF-IIB"/>
    <property type="match status" value="1"/>
</dbReference>
<dbReference type="GO" id="GO:0000287">
    <property type="term" value="F:magnesium ion binding"/>
    <property type="evidence" value="ECO:0007669"/>
    <property type="project" value="TreeGrafter"/>
</dbReference>
<dbReference type="PANTHER" id="PTHR10000">
    <property type="entry name" value="PHOSPHOSERINE PHOSPHATASE"/>
    <property type="match status" value="1"/>
</dbReference>
<dbReference type="Gene3D" id="3.30.1240.10">
    <property type="match status" value="1"/>
</dbReference>
<protein>
    <submittedName>
        <fullName evidence="3">Cof-like hydrolase</fullName>
    </submittedName>
</protein>
<dbReference type="STRING" id="579405.Dd703_0120"/>
<reference evidence="3" key="1">
    <citation type="submission" date="2009-06" db="EMBL/GenBank/DDBJ databases">
        <title>Complete sequence of Dickeya dadantii Ech703.</title>
        <authorList>
            <consortium name="US DOE Joint Genome Institute"/>
            <person name="Lucas S."/>
            <person name="Copeland A."/>
            <person name="Lapidus A."/>
            <person name="Glavina del Rio T."/>
            <person name="Dalin E."/>
            <person name="Tice H."/>
            <person name="Bruce D."/>
            <person name="Goodwin L."/>
            <person name="Pitluck S."/>
            <person name="Chertkov O."/>
            <person name="Brettin T."/>
            <person name="Detter J.C."/>
            <person name="Han C."/>
            <person name="Larimer F."/>
            <person name="Land M."/>
            <person name="Hauser L."/>
            <person name="Kyrpides N."/>
            <person name="Mikhailova N."/>
            <person name="Balakrishnan V."/>
            <person name="Glasner J."/>
            <person name="Perna N.T."/>
        </authorList>
    </citation>
    <scope>NUCLEOTIDE SEQUENCE [LARGE SCALE GENOMIC DNA]</scope>
    <source>
        <strain evidence="3">Ech703</strain>
    </source>
</reference>
<dbReference type="CDD" id="cd07516">
    <property type="entry name" value="HAD_Pase"/>
    <property type="match status" value="1"/>
</dbReference>
<dbReference type="Gene3D" id="3.40.50.1000">
    <property type="entry name" value="HAD superfamily/HAD-like"/>
    <property type="match status" value="1"/>
</dbReference>
<dbReference type="GO" id="GO:0016791">
    <property type="term" value="F:phosphatase activity"/>
    <property type="evidence" value="ECO:0007669"/>
    <property type="project" value="UniProtKB-ARBA"/>
</dbReference>
<sequence length="274" mass="30320">MNYRVLALDLDGTTLTSDHRILPPVREAIASIRDRATVLLVTGRHHTAARPYHHELGLSTPIICCNGTYVYDYRTESVLAADAIGHDVARDFLALAAGHGLNLVMYVTDRMVYSASRPIDYMQVLERWAQQFPATIRPSIARVASFDDELASQSHVWKFVVEGDIDGVEAFARLPWVQEHFNGEKSWRNRIDFARRGNTKGSRLAAFLAQHAIDPAEVVAIGDNHNDISMLQLAGLGVAMANADDAVKQAADVVTEETNDGLGIREVLHRYFGA</sequence>
<keyword evidence="2" id="KW-0378">Hydrolase</keyword>
<evidence type="ECO:0000313" key="4">
    <source>
        <dbReference type="Proteomes" id="UP000002734"/>
    </source>
</evidence>
<dbReference type="SFLD" id="SFLDS00003">
    <property type="entry name" value="Haloacid_Dehalogenase"/>
    <property type="match status" value="1"/>
</dbReference>
<name>C6C6M0_MUSP7</name>